<organism evidence="1 2">
    <name type="scientific">Afipia massiliensis</name>
    <dbReference type="NCBI Taxonomy" id="211460"/>
    <lineage>
        <taxon>Bacteria</taxon>
        <taxon>Pseudomonadati</taxon>
        <taxon>Pseudomonadota</taxon>
        <taxon>Alphaproteobacteria</taxon>
        <taxon>Hyphomicrobiales</taxon>
        <taxon>Nitrobacteraceae</taxon>
        <taxon>Afipia</taxon>
    </lineage>
</organism>
<dbReference type="RefSeq" id="WP_184086380.1">
    <property type="nucleotide sequence ID" value="NZ_JACHIJ010000004.1"/>
</dbReference>
<name>A0A840N3G6_9BRAD</name>
<proteinExistence type="predicted"/>
<evidence type="ECO:0000313" key="1">
    <source>
        <dbReference type="EMBL" id="MBB5053067.1"/>
    </source>
</evidence>
<accession>A0A840N3G6</accession>
<comment type="caution">
    <text evidence="1">The sequence shown here is derived from an EMBL/GenBank/DDBJ whole genome shotgun (WGS) entry which is preliminary data.</text>
</comment>
<gene>
    <name evidence="1" type="ORF">HNQ36_003058</name>
</gene>
<sequence length="76" mass="8589">MHNNAPGIEELATTRRQILSSYDESQLDRLLAVEAAIITAPHATDADRQIKRDIFYENGEPDFADRFIQKLALSLC</sequence>
<dbReference type="Proteomes" id="UP000521227">
    <property type="component" value="Unassembled WGS sequence"/>
</dbReference>
<protein>
    <submittedName>
        <fullName evidence="1">Uncharacterized protein</fullName>
    </submittedName>
</protein>
<dbReference type="AlphaFoldDB" id="A0A840N3G6"/>
<dbReference type="EMBL" id="JACHIJ010000004">
    <property type="protein sequence ID" value="MBB5053067.1"/>
    <property type="molecule type" value="Genomic_DNA"/>
</dbReference>
<reference evidence="1 2" key="1">
    <citation type="submission" date="2020-08" db="EMBL/GenBank/DDBJ databases">
        <title>Genomic Encyclopedia of Type Strains, Phase IV (KMG-IV): sequencing the most valuable type-strain genomes for metagenomic binning, comparative biology and taxonomic classification.</title>
        <authorList>
            <person name="Goeker M."/>
        </authorList>
    </citation>
    <scope>NUCLEOTIDE SEQUENCE [LARGE SCALE GENOMIC DNA]</scope>
    <source>
        <strain evidence="1 2">DSM 17498</strain>
    </source>
</reference>
<evidence type="ECO:0000313" key="2">
    <source>
        <dbReference type="Proteomes" id="UP000521227"/>
    </source>
</evidence>